<reference evidence="1" key="1">
    <citation type="submission" date="2009-07" db="EMBL/GenBank/DDBJ databases">
        <authorList>
            <person name="Weinstock G."/>
            <person name="Sodergren E."/>
            <person name="Clifton S."/>
            <person name="Fulton L."/>
            <person name="Fulton B."/>
            <person name="Courtney L."/>
            <person name="Fronick C."/>
            <person name="Harrison M."/>
            <person name="Strong C."/>
            <person name="Farmer C."/>
            <person name="Delahaunty K."/>
            <person name="Markovic C."/>
            <person name="Hall O."/>
            <person name="Minx P."/>
            <person name="Tomlinson C."/>
            <person name="Mitreva M."/>
            <person name="Nelson J."/>
            <person name="Hou S."/>
            <person name="Wollam A."/>
            <person name="Pepin K.H."/>
            <person name="Johnson M."/>
            <person name="Bhonagiri V."/>
            <person name="Nash W.E."/>
            <person name="Warren W."/>
            <person name="Chinwalla A."/>
            <person name="Mardis E.R."/>
            <person name="Wilson R.K."/>
        </authorList>
    </citation>
    <scope>NUCLEOTIDE SEQUENCE [LARGE SCALE GENOMIC DNA]</scope>
    <source>
        <strain evidence="1">DSM 14469</strain>
    </source>
</reference>
<dbReference type="EMBL" id="ACCL02000024">
    <property type="protein sequence ID" value="EET58854.1"/>
    <property type="molecule type" value="Genomic_DNA"/>
</dbReference>
<protein>
    <recommendedName>
        <fullName evidence="3">PD-(D/E)XK endonuclease-like domain-containing protein</fullName>
    </recommendedName>
</protein>
<name>C6LKF5_9FIRM</name>
<dbReference type="STRING" id="168384.SAMN05660368_03429"/>
<sequence length="126" mass="14805">MEENEKLNIQMSEKNELLEPLQKMNLMDDFLFDVTTVNLDACRIIIELSLGIRIKEIQWKEGQKVVHNLPGKRGIRMDFYVEDVEGKIFDVEMQKRNRGNIPKRTRYYQALLDAPLLKAVRKALTI</sequence>
<dbReference type="Pfam" id="PF12784">
    <property type="entry name" value="PDDEXK_2"/>
    <property type="match status" value="1"/>
</dbReference>
<dbReference type="RefSeq" id="WP_006863904.1">
    <property type="nucleotide sequence ID" value="NZ_ACCL02000024.1"/>
</dbReference>
<evidence type="ECO:0000313" key="2">
    <source>
        <dbReference type="Proteomes" id="UP000005561"/>
    </source>
</evidence>
<gene>
    <name evidence="1" type="ORF">BRYFOR_09142</name>
</gene>
<keyword evidence="2" id="KW-1185">Reference proteome</keyword>
<dbReference type="Proteomes" id="UP000005561">
    <property type="component" value="Unassembled WGS sequence"/>
</dbReference>
<proteinExistence type="predicted"/>
<organism evidence="1 2">
    <name type="scientific">Marvinbryantia formatexigens DSM 14469</name>
    <dbReference type="NCBI Taxonomy" id="478749"/>
    <lineage>
        <taxon>Bacteria</taxon>
        <taxon>Bacillati</taxon>
        <taxon>Bacillota</taxon>
        <taxon>Clostridia</taxon>
        <taxon>Lachnospirales</taxon>
        <taxon>Lachnospiraceae</taxon>
        <taxon>Marvinbryantia</taxon>
    </lineage>
</organism>
<evidence type="ECO:0008006" key="3">
    <source>
        <dbReference type="Google" id="ProtNLM"/>
    </source>
</evidence>
<dbReference type="AlphaFoldDB" id="C6LKF5"/>
<evidence type="ECO:0000313" key="1">
    <source>
        <dbReference type="EMBL" id="EET58854.1"/>
    </source>
</evidence>
<dbReference type="eggNOG" id="COG5464">
    <property type="taxonomic scope" value="Bacteria"/>
</dbReference>
<comment type="caution">
    <text evidence="1">The sequence shown here is derived from an EMBL/GenBank/DDBJ whole genome shotgun (WGS) entry which is preliminary data.</text>
</comment>
<accession>C6LKF5</accession>